<dbReference type="AlphaFoldDB" id="A0A444G3M8"/>
<evidence type="ECO:0000313" key="1">
    <source>
        <dbReference type="EMBL" id="RRT53358.1"/>
    </source>
</evidence>
<reference evidence="1 2" key="1">
    <citation type="journal article" date="2014" name="Agronomy (Basel)">
        <title>A Draft Genome Sequence for Ensete ventricosum, the Drought-Tolerant Tree Against Hunger.</title>
        <authorList>
            <person name="Harrison J."/>
            <person name="Moore K.A."/>
            <person name="Paszkiewicz K."/>
            <person name="Jones T."/>
            <person name="Grant M."/>
            <person name="Ambacheew D."/>
            <person name="Muzemil S."/>
            <person name="Studholme D.J."/>
        </authorList>
    </citation>
    <scope>NUCLEOTIDE SEQUENCE [LARGE SCALE GENOMIC DNA]</scope>
</reference>
<proteinExistence type="predicted"/>
<dbReference type="EMBL" id="AMZH03011183">
    <property type="protein sequence ID" value="RRT53358.1"/>
    <property type="molecule type" value="Genomic_DNA"/>
</dbReference>
<organism evidence="1 2">
    <name type="scientific">Ensete ventricosum</name>
    <name type="common">Abyssinian banana</name>
    <name type="synonym">Musa ensete</name>
    <dbReference type="NCBI Taxonomy" id="4639"/>
    <lineage>
        <taxon>Eukaryota</taxon>
        <taxon>Viridiplantae</taxon>
        <taxon>Streptophyta</taxon>
        <taxon>Embryophyta</taxon>
        <taxon>Tracheophyta</taxon>
        <taxon>Spermatophyta</taxon>
        <taxon>Magnoliopsida</taxon>
        <taxon>Liliopsida</taxon>
        <taxon>Zingiberales</taxon>
        <taxon>Musaceae</taxon>
        <taxon>Ensete</taxon>
    </lineage>
</organism>
<accession>A0A444G3M8</accession>
<gene>
    <name evidence="1" type="ORF">B296_00049931</name>
</gene>
<dbReference type="Proteomes" id="UP000287651">
    <property type="component" value="Unassembled WGS sequence"/>
</dbReference>
<name>A0A444G3M8_ENSVE</name>
<comment type="caution">
    <text evidence="1">The sequence shown here is derived from an EMBL/GenBank/DDBJ whole genome shotgun (WGS) entry which is preliminary data.</text>
</comment>
<evidence type="ECO:0000313" key="2">
    <source>
        <dbReference type="Proteomes" id="UP000287651"/>
    </source>
</evidence>
<protein>
    <submittedName>
        <fullName evidence="1">Uncharacterized protein</fullName>
    </submittedName>
</protein>
<sequence length="82" mass="9183">MGYEKTVARNLSRIEARKLGLALLVGCCVVILTYFISMSETSVDQQPSVAYRVGSNEAVEGKTRLQSHGKKNYRHCFILKAF</sequence>